<evidence type="ECO:0000313" key="3">
    <source>
        <dbReference type="Proteomes" id="UP001148838"/>
    </source>
</evidence>
<dbReference type="Proteomes" id="UP001148838">
    <property type="component" value="Unassembled WGS sequence"/>
</dbReference>
<name>A0ABQ8S684_PERAM</name>
<dbReference type="EMBL" id="JAJSOF020000033">
    <property type="protein sequence ID" value="KAJ4429376.1"/>
    <property type="molecule type" value="Genomic_DNA"/>
</dbReference>
<protein>
    <recommendedName>
        <fullName evidence="1">Transposase Tc1-like domain-containing protein</fullName>
    </recommendedName>
</protein>
<evidence type="ECO:0000313" key="2">
    <source>
        <dbReference type="EMBL" id="KAJ4429376.1"/>
    </source>
</evidence>
<organism evidence="2 3">
    <name type="scientific">Periplaneta americana</name>
    <name type="common">American cockroach</name>
    <name type="synonym">Blatta americana</name>
    <dbReference type="NCBI Taxonomy" id="6978"/>
    <lineage>
        <taxon>Eukaryota</taxon>
        <taxon>Metazoa</taxon>
        <taxon>Ecdysozoa</taxon>
        <taxon>Arthropoda</taxon>
        <taxon>Hexapoda</taxon>
        <taxon>Insecta</taxon>
        <taxon>Pterygota</taxon>
        <taxon>Neoptera</taxon>
        <taxon>Polyneoptera</taxon>
        <taxon>Dictyoptera</taxon>
        <taxon>Blattodea</taxon>
        <taxon>Blattoidea</taxon>
        <taxon>Blattidae</taxon>
        <taxon>Blattinae</taxon>
        <taxon>Periplaneta</taxon>
    </lineage>
</organism>
<feature type="domain" description="Transposase Tc1-like" evidence="1">
    <location>
        <begin position="115"/>
        <end position="187"/>
    </location>
</feature>
<dbReference type="Gene3D" id="3.30.420.10">
    <property type="entry name" value="Ribonuclease H-like superfamily/Ribonuclease H"/>
    <property type="match status" value="1"/>
</dbReference>
<proteinExistence type="predicted"/>
<evidence type="ECO:0000259" key="1">
    <source>
        <dbReference type="Pfam" id="PF01498"/>
    </source>
</evidence>
<dbReference type="InterPro" id="IPR002492">
    <property type="entry name" value="Transposase_Tc1-like"/>
</dbReference>
<gene>
    <name evidence="2" type="ORF">ANN_21533</name>
</gene>
<dbReference type="Pfam" id="PF01498">
    <property type="entry name" value="HTH_Tnp_Tc3_2"/>
    <property type="match status" value="1"/>
</dbReference>
<keyword evidence="3" id="KW-1185">Reference proteome</keyword>
<comment type="caution">
    <text evidence="2">The sequence shown here is derived from an EMBL/GenBank/DDBJ whole genome shotgun (WGS) entry which is preliminary data.</text>
</comment>
<dbReference type="InterPro" id="IPR036397">
    <property type="entry name" value="RNaseH_sf"/>
</dbReference>
<sequence>MAGLCEDGNEPPGSLKARLKNNIHGEIEAVTGDTLRKVMASLRVRIANSGDKFTKGDVMCHQLHEVHTREYIKYGQTGVREPVFVVQKYRVSIELPVTVVRSRSGRSKKLESNYRRAVLRSVRENPKIIAQRLAAMVKEDYGVEVIFHTIRNVTKDEGYRGRVARKKPYVSNVNKQKRLAFAEEHVNKPQDLNSVIIFSGSDGSTMVWRKPSAQLQSKNNKKNRYLAPEQFFP</sequence>
<reference evidence="2 3" key="1">
    <citation type="journal article" date="2022" name="Allergy">
        <title>Genome assembly and annotation of Periplaneta americana reveal a comprehensive cockroach allergen profile.</title>
        <authorList>
            <person name="Wang L."/>
            <person name="Xiong Q."/>
            <person name="Saelim N."/>
            <person name="Wang L."/>
            <person name="Nong W."/>
            <person name="Wan A.T."/>
            <person name="Shi M."/>
            <person name="Liu X."/>
            <person name="Cao Q."/>
            <person name="Hui J.H.L."/>
            <person name="Sookrung N."/>
            <person name="Leung T.F."/>
            <person name="Tungtrongchitr A."/>
            <person name="Tsui S.K.W."/>
        </authorList>
    </citation>
    <scope>NUCLEOTIDE SEQUENCE [LARGE SCALE GENOMIC DNA]</scope>
    <source>
        <strain evidence="2">PWHHKU_190912</strain>
    </source>
</reference>
<accession>A0ABQ8S684</accession>